<gene>
    <name evidence="2" type="ORF">IAB81_07565</name>
</gene>
<organism evidence="2 3">
    <name type="scientific">Candidatus Merdivivens pullicola</name>
    <dbReference type="NCBI Taxonomy" id="2840872"/>
    <lineage>
        <taxon>Bacteria</taxon>
        <taxon>Pseudomonadati</taxon>
        <taxon>Bacteroidota</taxon>
        <taxon>Bacteroidia</taxon>
        <taxon>Bacteroidales</taxon>
        <taxon>Muribaculaceae</taxon>
        <taxon>Muribaculaceae incertae sedis</taxon>
        <taxon>Candidatus Merdivivens</taxon>
    </lineage>
</organism>
<dbReference type="CDD" id="cd06503">
    <property type="entry name" value="ATP-synt_Fo_b"/>
    <property type="match status" value="1"/>
</dbReference>
<dbReference type="EMBL" id="JADIMA010000074">
    <property type="protein sequence ID" value="MBO8473466.1"/>
    <property type="molecule type" value="Genomic_DNA"/>
</dbReference>
<proteinExistence type="predicted"/>
<comment type="caution">
    <text evidence="2">The sequence shown here is derived from an EMBL/GenBank/DDBJ whole genome shotgun (WGS) entry which is preliminary data.</text>
</comment>
<reference evidence="2" key="2">
    <citation type="journal article" date="2021" name="PeerJ">
        <title>Extensive microbial diversity within the chicken gut microbiome revealed by metagenomics and culture.</title>
        <authorList>
            <person name="Gilroy R."/>
            <person name="Ravi A."/>
            <person name="Getino M."/>
            <person name="Pursley I."/>
            <person name="Horton D.L."/>
            <person name="Alikhan N.F."/>
            <person name="Baker D."/>
            <person name="Gharbi K."/>
            <person name="Hall N."/>
            <person name="Watson M."/>
            <person name="Adriaenssens E.M."/>
            <person name="Foster-Nyarko E."/>
            <person name="Jarju S."/>
            <person name="Secka A."/>
            <person name="Antonio M."/>
            <person name="Oren A."/>
            <person name="Chaudhuri R.R."/>
            <person name="La Ragione R."/>
            <person name="Hildebrand F."/>
            <person name="Pallen M.J."/>
        </authorList>
    </citation>
    <scope>NUCLEOTIDE SEQUENCE</scope>
    <source>
        <strain evidence="2">B1-8020</strain>
    </source>
</reference>
<accession>A0A9D9IJW9</accession>
<evidence type="ECO:0000313" key="2">
    <source>
        <dbReference type="EMBL" id="MBO8473466.1"/>
    </source>
</evidence>
<name>A0A9D9IJW9_9BACT</name>
<dbReference type="Proteomes" id="UP000823604">
    <property type="component" value="Unassembled WGS sequence"/>
</dbReference>
<protein>
    <recommendedName>
        <fullName evidence="4">V-type ATP synthase subunit E</fullName>
    </recommendedName>
</protein>
<keyword evidence="1" id="KW-0175">Coiled coil</keyword>
<evidence type="ECO:0000313" key="3">
    <source>
        <dbReference type="Proteomes" id="UP000823604"/>
    </source>
</evidence>
<evidence type="ECO:0008006" key="4">
    <source>
        <dbReference type="Google" id="ProtNLM"/>
    </source>
</evidence>
<dbReference type="AlphaFoldDB" id="A0A9D9IJW9"/>
<dbReference type="Gene3D" id="1.20.5.2950">
    <property type="match status" value="1"/>
</dbReference>
<feature type="coiled-coil region" evidence="1">
    <location>
        <begin position="43"/>
        <end position="74"/>
    </location>
</feature>
<evidence type="ECO:0000256" key="1">
    <source>
        <dbReference type="SAM" id="Coils"/>
    </source>
</evidence>
<sequence>MPNKLQELTDRLYNEGLSKGKQEGEEIVRKAGEEASRIISEARRQAEDIIASAKKEAEDIRKKAEGDMKTAISQSLSATRQQIENLIVAKAVGTTAKDILSNEEFVKKMIESVIKAFNPAGAEPVDLDMVLPDRLKDSIGPYLQNIIGNEFKNDIRISYSNRFDGGFTVGPRDGGYFIRFTDEEFNKLISEHLRPAARKLIFG</sequence>
<reference evidence="2" key="1">
    <citation type="submission" date="2020-10" db="EMBL/GenBank/DDBJ databases">
        <authorList>
            <person name="Gilroy R."/>
        </authorList>
    </citation>
    <scope>NUCLEOTIDE SEQUENCE</scope>
    <source>
        <strain evidence="2">B1-8020</strain>
    </source>
</reference>